<keyword evidence="3" id="KW-0863">Zinc-finger</keyword>
<dbReference type="Pfam" id="PF13087">
    <property type="entry name" value="AAA_12"/>
    <property type="match status" value="1"/>
</dbReference>
<feature type="coiled-coil region" evidence="5">
    <location>
        <begin position="692"/>
        <end position="726"/>
    </location>
</feature>
<dbReference type="CDD" id="cd06008">
    <property type="entry name" value="NF-X1-zinc-finger"/>
    <property type="match status" value="1"/>
</dbReference>
<feature type="domain" description="NF-X1-type" evidence="7">
    <location>
        <begin position="1419"/>
        <end position="1438"/>
    </location>
</feature>
<dbReference type="FunFam" id="3.40.50.300:FF:000742">
    <property type="entry name" value="NFX1-type zinc finger-containing protein 1"/>
    <property type="match status" value="1"/>
</dbReference>
<gene>
    <name evidence="8" type="ORF">ACJMK2_018572</name>
</gene>
<keyword evidence="9" id="KW-1185">Reference proteome</keyword>
<evidence type="ECO:0000313" key="8">
    <source>
        <dbReference type="EMBL" id="KAL3847673.1"/>
    </source>
</evidence>
<protein>
    <recommendedName>
        <fullName evidence="7">NF-X1-type domain-containing protein</fullName>
    </recommendedName>
</protein>
<dbReference type="InterPro" id="IPR041677">
    <property type="entry name" value="DNA2/NAM7_AAA_11"/>
</dbReference>
<name>A0ABD3UGL5_SINWO</name>
<keyword evidence="2" id="KW-0677">Repeat</keyword>
<dbReference type="CDD" id="cd17936">
    <property type="entry name" value="EEXXEc_NFX1"/>
    <property type="match status" value="1"/>
</dbReference>
<dbReference type="Pfam" id="PF13086">
    <property type="entry name" value="AAA_11"/>
    <property type="match status" value="2"/>
</dbReference>
<feature type="domain" description="NF-X1-type" evidence="7">
    <location>
        <begin position="1393"/>
        <end position="1413"/>
    </location>
</feature>
<organism evidence="8 9">
    <name type="scientific">Sinanodonta woodiana</name>
    <name type="common">Chinese pond mussel</name>
    <name type="synonym">Anodonta woodiana</name>
    <dbReference type="NCBI Taxonomy" id="1069815"/>
    <lineage>
        <taxon>Eukaryota</taxon>
        <taxon>Metazoa</taxon>
        <taxon>Spiralia</taxon>
        <taxon>Lophotrochozoa</taxon>
        <taxon>Mollusca</taxon>
        <taxon>Bivalvia</taxon>
        <taxon>Autobranchia</taxon>
        <taxon>Heteroconchia</taxon>
        <taxon>Palaeoheterodonta</taxon>
        <taxon>Unionida</taxon>
        <taxon>Unionoidea</taxon>
        <taxon>Unionidae</taxon>
        <taxon>Unioninae</taxon>
        <taxon>Sinanodonta</taxon>
    </lineage>
</organism>
<evidence type="ECO:0000256" key="2">
    <source>
        <dbReference type="ARBA" id="ARBA00022737"/>
    </source>
</evidence>
<dbReference type="InterPro" id="IPR045055">
    <property type="entry name" value="DNA2/NAM7-like"/>
</dbReference>
<feature type="domain" description="NF-X1-type" evidence="7">
    <location>
        <begin position="1472"/>
        <end position="1488"/>
    </location>
</feature>
<dbReference type="InterPro" id="IPR057373">
    <property type="entry name" value="ZNFX1"/>
</dbReference>
<evidence type="ECO:0000256" key="5">
    <source>
        <dbReference type="SAM" id="Coils"/>
    </source>
</evidence>
<evidence type="ECO:0000256" key="1">
    <source>
        <dbReference type="ARBA" id="ARBA00022723"/>
    </source>
</evidence>
<dbReference type="InterPro" id="IPR000967">
    <property type="entry name" value="Znf_NFX1"/>
</dbReference>
<dbReference type="InterPro" id="IPR041679">
    <property type="entry name" value="DNA2/NAM7-like_C"/>
</dbReference>
<dbReference type="SUPFAM" id="SSF52540">
    <property type="entry name" value="P-loop containing nucleoside triphosphate hydrolases"/>
    <property type="match status" value="1"/>
</dbReference>
<feature type="domain" description="NF-X1-type" evidence="7">
    <location>
        <begin position="1309"/>
        <end position="1331"/>
    </location>
</feature>
<accession>A0ABD3UGL5</accession>
<dbReference type="SMART" id="SM00438">
    <property type="entry name" value="ZnF_NFX"/>
    <property type="match status" value="6"/>
</dbReference>
<keyword evidence="5" id="KW-0175">Coiled coil</keyword>
<dbReference type="EMBL" id="JBJQND010000016">
    <property type="protein sequence ID" value="KAL3847673.1"/>
    <property type="molecule type" value="Genomic_DNA"/>
</dbReference>
<dbReference type="InterPro" id="IPR027417">
    <property type="entry name" value="P-loop_NTPase"/>
</dbReference>
<feature type="region of interest" description="Disordered" evidence="6">
    <location>
        <begin position="1"/>
        <end position="32"/>
    </location>
</feature>
<dbReference type="InterPro" id="IPR047187">
    <property type="entry name" value="SF1_C_Upf1"/>
</dbReference>
<keyword evidence="4" id="KW-0862">Zinc</keyword>
<feature type="domain" description="NF-X1-type" evidence="7">
    <location>
        <begin position="1338"/>
        <end position="1357"/>
    </location>
</feature>
<dbReference type="PANTHER" id="PTHR10887:SF341">
    <property type="entry name" value="NFX1-TYPE ZINC FINGER-CONTAINING PROTEIN 1"/>
    <property type="match status" value="1"/>
</dbReference>
<evidence type="ECO:0000256" key="4">
    <source>
        <dbReference type="ARBA" id="ARBA00022833"/>
    </source>
</evidence>
<sequence length="1912" mass="221507">MNKERQTYQFEGADKYKPELNPGRDKSLRENLKMDGPRVGYREKNSDRVTDFEMNWRARASPEKLNIRRTPGERMCWTGDKLRIGRGAGGRESVDVSGEPQSVDYSYGRKMYGTLEYTVVCELAEREPSEIIQVLLIALDSGGLQICINRCSHDQEYLKAILKVLATACKCHSMDASLLLILNAVRQDNFTDILVNYITFLTKEVSEGKTENRVQEVKDIIFIGRELCIRMPTACLTLCLGLRAALHTVVSAMINAKDGIDESVKQEFKVFDELTNSLLKLGAHRRNTEQELLSDKEKPEDDFREYQVFPRSVDLDTNIKPFLRKNKKRGGYEDLDHYLDVQYRLLREDFVGPLRDGIAELQQVLRDKRKLKRLQDVRFYNHVRILAPVCSESGLCYVIQFDVNDSRFHWESSKRLLYGSLICLSYDHFETFYFATVTARDPQYLYEGILQVQMEHDYDTVQKIKPFEFIMVETTSYFEAYRHVLTGLQKIRPGDLPFEKYIVKCETEIEPPVYLRQNPNTVFDLRPLVDNDLVVKNKFRLTETEGIISKLQTGSFSVKSSPAKRVKILERSSWPPADLLHLNHYQYESLISALTKEFVIIQGPPGTGKTYIGLKIVKALLYNQDVWQIDPNDRNSDPRPMLVVCYTNHALDQFLEGIIHFYKGKIVRVGSRSSSDVTKSCSIKELRNDVTNDILLENKEAAKNAFLKLKERLDAIEKRIKETETGILDENILQPFMGKAYVQLTDGFRNLYCGYPQFEKKLRNKYSVIVEWLGLGNIAQSLQVPEAEEIKEEILIQSSHLEQYNLSREEQQLDIDKVHITMEENDGHIQEIKNQIDVVNDVDVIQAERLLDNCVSDYDKPDMGKSLRDEEYDRLYQTAVTLSIKDIDKVPDKTKNDRWEIVRKYKANLKNYVCHQLCRKEMMSKDEADRSQNLWTMSHTKRWCLYRRWIFLYKDYLSKQINSEDIDRAAKRCQDVLMQVDKDILRHANVIGMTTTGAAKYQSILQEIRPRIIVVEEAAEVLEAHVIATLNRDCEHLILIGDHKQLKPNPTVFKLARDYNLDLSLFERMIRNGMECNSLQLQHRMRPQIADLVRNIYDHLQDHESVQNLENINGVSSCVYFINHSYPEQNDDDSKSHSNAYEAEFTARFCRYLLQQGYKTSQITVLTLYSGQLYCLKRVMPKDKFQGIRVTVVDNYQGEENDIIILSLVRSNKDGKIGFVGVENRICVALSRAKKGLYVIGNFNLLSKCSSLWKEMVLTMQTKGLLGQGLNLYCQNHPNDTSITAFASTDFNMAPDGGCSKKCDYRLNCGHVCQMFCHPVNPEHTFYKCLKTCELVMCASNHKCKKMCYERCGDCEVPVTKTIPKCGHEQDVPCYLDPALFLCRNPCETILSCGHRCQEMCGDMHTKNCTYLVEKTLSCSHTLEVFCHVNTCSKPCMEILKCGHQCDGTCADCLEGRLHKQCIRECNKILVCGHHCNDKCDTCPPCMLKCENRCSHSVCMKPCGEECMPCLEPCDWRCAHYQCTKRCFEPCNRPRCNHPCKKRLPCKHSCIGICGEPCPDKCRVCCRDEVTQIYFGSEDEPDARFIQLEDCKHILEVKGLDMWMDTSDEQDGLDSTIQLKVCPRCKTPIRRNLRYNNSIKRALLDIERVKTIVQDEEKRRRGLREDLESKLSLQKKSCIYPRQHFNIHMLEICLQNERSEQELVAVMNQTTFLISLMKLQEQFEKHKFSLLFDRVDVLRDLQKFQSWLLMQRTVLTDQEIDDAQHELARLEAWFNMSQYCNYIKDRKCELDEAIKDEVSVAEKIVSDGKKFSTGRQIIVKNCLQKLKKLCPLLPVDIVDEERIVIIKTMGHRQEYWLKSKHGEIYATGEYGREVEEAEDSKSSLKKEAARKIHLDDKPFLFRGGFTRFKKWN</sequence>
<reference evidence="8 9" key="1">
    <citation type="submission" date="2024-11" db="EMBL/GenBank/DDBJ databases">
        <title>Chromosome-level genome assembly of the freshwater bivalve Anodonta woodiana.</title>
        <authorList>
            <person name="Chen X."/>
        </authorList>
    </citation>
    <scope>NUCLEOTIDE SEQUENCE [LARGE SCALE GENOMIC DNA]</scope>
    <source>
        <strain evidence="8">MN2024</strain>
        <tissue evidence="8">Gills</tissue>
    </source>
</reference>
<feature type="domain" description="NF-X1-type" evidence="7">
    <location>
        <begin position="1546"/>
        <end position="1564"/>
    </location>
</feature>
<dbReference type="PANTHER" id="PTHR10887">
    <property type="entry name" value="DNA2/NAM7 HELICASE FAMILY"/>
    <property type="match status" value="1"/>
</dbReference>
<evidence type="ECO:0000256" key="3">
    <source>
        <dbReference type="ARBA" id="ARBA00022771"/>
    </source>
</evidence>
<comment type="caution">
    <text evidence="8">The sequence shown here is derived from an EMBL/GenBank/DDBJ whole genome shotgun (WGS) entry which is preliminary data.</text>
</comment>
<evidence type="ECO:0000313" key="9">
    <source>
        <dbReference type="Proteomes" id="UP001634394"/>
    </source>
</evidence>
<dbReference type="CDD" id="cd18808">
    <property type="entry name" value="SF1_C_Upf1"/>
    <property type="match status" value="1"/>
</dbReference>
<keyword evidence="1" id="KW-0479">Metal-binding</keyword>
<evidence type="ECO:0000256" key="6">
    <source>
        <dbReference type="SAM" id="MobiDB-lite"/>
    </source>
</evidence>
<dbReference type="Pfam" id="PF25396">
    <property type="entry name" value="ZNFX1"/>
    <property type="match status" value="1"/>
</dbReference>
<dbReference type="Proteomes" id="UP001634394">
    <property type="component" value="Unassembled WGS sequence"/>
</dbReference>
<proteinExistence type="predicted"/>
<dbReference type="GO" id="GO:0008270">
    <property type="term" value="F:zinc ion binding"/>
    <property type="evidence" value="ECO:0007669"/>
    <property type="project" value="UniProtKB-KW"/>
</dbReference>
<dbReference type="Gene3D" id="3.40.50.300">
    <property type="entry name" value="P-loop containing nucleotide triphosphate hydrolases"/>
    <property type="match status" value="3"/>
</dbReference>
<evidence type="ECO:0000259" key="7">
    <source>
        <dbReference type="SMART" id="SM00438"/>
    </source>
</evidence>